<dbReference type="OrthoDB" id="4540541at2"/>
<dbReference type="EMBL" id="QGGO01000001">
    <property type="protein sequence ID" value="PWK29311.1"/>
    <property type="molecule type" value="Genomic_DNA"/>
</dbReference>
<sequence length="219" mass="25886">MKIFNIPINRFRLIFTLGLMSASAVGLFILKTILTHNLALWGINWNLFLAWIPIFIVIWLENKVKINALQKWEVLSVSLLWLLFFPNSPYIITDLVHLRSLSGNTYWHYQIMIFTYAFVSLACGLLSLYWIQKVWTHVFSLNWSNLFTLGTIALSGFGIFLGRVERFNSWDFFFHPFTLMKYIFHSIKNPTAILMTFEFSIFIGLAYWMFYSLIHLKEE</sequence>
<feature type="transmembrane region" description="Helical" evidence="1">
    <location>
        <begin position="143"/>
        <end position="161"/>
    </location>
</feature>
<organism evidence="2 3">
    <name type="scientific">Arcicella aurantiaca</name>
    <dbReference type="NCBI Taxonomy" id="591202"/>
    <lineage>
        <taxon>Bacteria</taxon>
        <taxon>Pseudomonadati</taxon>
        <taxon>Bacteroidota</taxon>
        <taxon>Cytophagia</taxon>
        <taxon>Cytophagales</taxon>
        <taxon>Flectobacillaceae</taxon>
        <taxon>Arcicella</taxon>
    </lineage>
</organism>
<dbReference type="RefSeq" id="WP_109740941.1">
    <property type="nucleotide sequence ID" value="NZ_QGGO01000001.1"/>
</dbReference>
<name>A0A316EHS1_9BACT</name>
<dbReference type="InterPro" id="IPR009793">
    <property type="entry name" value="DUF1361"/>
</dbReference>
<gene>
    <name evidence="2" type="ORF">LV89_00151</name>
</gene>
<keyword evidence="1" id="KW-1133">Transmembrane helix</keyword>
<keyword evidence="1" id="KW-0812">Transmembrane</keyword>
<keyword evidence="1" id="KW-0472">Membrane</keyword>
<feature type="transmembrane region" description="Helical" evidence="1">
    <location>
        <begin position="72"/>
        <end position="92"/>
    </location>
</feature>
<proteinExistence type="predicted"/>
<reference evidence="2 3" key="1">
    <citation type="submission" date="2018-05" db="EMBL/GenBank/DDBJ databases">
        <title>Genomic Encyclopedia of Archaeal and Bacterial Type Strains, Phase II (KMG-II): from individual species to whole genera.</title>
        <authorList>
            <person name="Goeker M."/>
        </authorList>
    </citation>
    <scope>NUCLEOTIDE SEQUENCE [LARGE SCALE GENOMIC DNA]</scope>
    <source>
        <strain evidence="2 3">DSM 22214</strain>
    </source>
</reference>
<evidence type="ECO:0000313" key="2">
    <source>
        <dbReference type="EMBL" id="PWK29311.1"/>
    </source>
</evidence>
<feature type="transmembrane region" description="Helical" evidence="1">
    <location>
        <begin position="39"/>
        <end position="60"/>
    </location>
</feature>
<protein>
    <submittedName>
        <fullName evidence="2">Putative membrane protein</fullName>
    </submittedName>
</protein>
<evidence type="ECO:0000313" key="3">
    <source>
        <dbReference type="Proteomes" id="UP000245489"/>
    </source>
</evidence>
<dbReference type="AlphaFoldDB" id="A0A316EHS1"/>
<feature type="transmembrane region" description="Helical" evidence="1">
    <location>
        <begin position="107"/>
        <end position="131"/>
    </location>
</feature>
<evidence type="ECO:0000256" key="1">
    <source>
        <dbReference type="SAM" id="Phobius"/>
    </source>
</evidence>
<comment type="caution">
    <text evidence="2">The sequence shown here is derived from an EMBL/GenBank/DDBJ whole genome shotgun (WGS) entry which is preliminary data.</text>
</comment>
<keyword evidence="3" id="KW-1185">Reference proteome</keyword>
<dbReference type="Pfam" id="PF07099">
    <property type="entry name" value="DUF1361"/>
    <property type="match status" value="1"/>
</dbReference>
<feature type="transmembrane region" description="Helical" evidence="1">
    <location>
        <begin position="191"/>
        <end position="210"/>
    </location>
</feature>
<accession>A0A316EHS1</accession>
<dbReference type="Proteomes" id="UP000245489">
    <property type="component" value="Unassembled WGS sequence"/>
</dbReference>
<feature type="transmembrane region" description="Helical" evidence="1">
    <location>
        <begin position="12"/>
        <end position="33"/>
    </location>
</feature>